<dbReference type="InterPro" id="IPR046867">
    <property type="entry name" value="AldOxase/xan_DH_MoCoBD2"/>
</dbReference>
<keyword evidence="2" id="KW-0560">Oxidoreductase</keyword>
<dbReference type="Gene3D" id="3.90.1170.50">
    <property type="entry name" value="Aldehyde oxidase/xanthine dehydrogenase, a/b hammerhead"/>
    <property type="match status" value="1"/>
</dbReference>
<dbReference type="EMBL" id="CP158299">
    <property type="protein sequence ID" value="XBV84398.1"/>
    <property type="molecule type" value="Genomic_DNA"/>
</dbReference>
<dbReference type="SUPFAM" id="SSF54665">
    <property type="entry name" value="CO dehydrogenase molybdoprotein N-domain-like"/>
    <property type="match status" value="1"/>
</dbReference>
<dbReference type="Pfam" id="PF20256">
    <property type="entry name" value="MoCoBD_2"/>
    <property type="match status" value="1"/>
</dbReference>
<evidence type="ECO:0000256" key="3">
    <source>
        <dbReference type="SAM" id="MobiDB-lite"/>
    </source>
</evidence>
<evidence type="ECO:0000256" key="2">
    <source>
        <dbReference type="ARBA" id="ARBA00023002"/>
    </source>
</evidence>
<dbReference type="InterPro" id="IPR000674">
    <property type="entry name" value="Ald_Oxase/Xan_DH_a/b"/>
</dbReference>
<dbReference type="PANTHER" id="PTHR11908:SF132">
    <property type="entry name" value="ALDEHYDE OXIDASE 1-RELATED"/>
    <property type="match status" value="1"/>
</dbReference>
<dbReference type="RefSeq" id="WP_350242435.1">
    <property type="nucleotide sequence ID" value="NZ_CP158299.1"/>
</dbReference>
<evidence type="ECO:0000256" key="1">
    <source>
        <dbReference type="ARBA" id="ARBA00022505"/>
    </source>
</evidence>
<evidence type="ECO:0000313" key="5">
    <source>
        <dbReference type="EMBL" id="XBV84398.1"/>
    </source>
</evidence>
<proteinExistence type="predicted"/>
<dbReference type="Pfam" id="PF01315">
    <property type="entry name" value="Ald_Xan_dh_C"/>
    <property type="match status" value="1"/>
</dbReference>
<dbReference type="GO" id="GO:0016491">
    <property type="term" value="F:oxidoreductase activity"/>
    <property type="evidence" value="ECO:0007669"/>
    <property type="project" value="UniProtKB-KW"/>
</dbReference>
<sequence>MTELPDSNYKEPTSPQKFMGKAIKRVEDPRFLTGTGHYTDDINLHGQLHAAMLRSPYAHAKIGAIDASAALAVKGVRAVLTGQDLADAGVGSIPTGWLLPDLKVPPHPAIAHGEVNYVGDIVAVVIADTRAIAEDAVALIDVDLQPLPAVSLGSQALADGAVEVHPEAPGNVAFQWQIGDKDATDAHFAQADRVVTLKLRNHRLVPNAIEPRASLAQYQAAGDEYTLWTTSQNPHIHRLLLAAFVLGIPENKLRVISPDVGGGFGSKIFQYPEEVIVLFAAKRLKRPVKWSARRSEAFVTDMQGRDHESEAELALMNDGRMMGLRVKTIANLGAYLTTFAPAVPTYLYGTLLNGVYKFPAIHAEVTGVFTNTVPVDAYRGAGRPEATYLLERIVSKAAAELGLDASEIRRRNFIQPDEFPYQTPVALVYDSGNYEPALDKALGMVNYTQLRQEQAEGRRTGQKYIGIGFSTYLEACGLAPSALVGQLGAQAGQWESAVVRVMPTGKVEVLTGSHSHGQGHETTFAQIVAEELQIPMEDVSIIHGDTGKMPFGWGTYGSRSAAVGGSALKMALGKVKAKATKIAAHLLEAAPEDVEQVDGSFRVKGVPEGGKSFFDVALMAHLAHNFPEGMEPGLEEQYMYDPKNFVYPFGTHIAVVEVDADTGKVKLRQYVAVDDCGPIINPMIAEGQVHGGIAQGYGQAVLEETVYDEDGNLLSGTFMEYAMPRAEDMVQIQVGHTVTPSPHNPLGVKGIGEAGTISSTAAVANAVVDALEAFGIHHLDMPYTPEKVWRAIQDARKSQPQAADD</sequence>
<dbReference type="Gene3D" id="3.30.365.10">
    <property type="entry name" value="Aldehyde oxidase/xanthine dehydrogenase, molybdopterin binding domain"/>
    <property type="match status" value="4"/>
</dbReference>
<dbReference type="KEGG" id="dsc:ABOD76_13210"/>
<dbReference type="Pfam" id="PF02738">
    <property type="entry name" value="MoCoBD_1"/>
    <property type="match status" value="1"/>
</dbReference>
<reference evidence="5" key="1">
    <citation type="submission" date="2024-06" db="EMBL/GenBank/DDBJ databases">
        <title>Draft Genome Sequence of Deinococcus sonorensis Type Strain KR-87, a Biofilm Producing Representative of the Genus Deinococcus.</title>
        <authorList>
            <person name="Boren L.S."/>
            <person name="Grosso R.A."/>
            <person name="Hugenberg-Cox A.N."/>
            <person name="Hill J.T.E."/>
            <person name="Albert C.M."/>
            <person name="Tuohy J.M."/>
        </authorList>
    </citation>
    <scope>NUCLEOTIDE SEQUENCE</scope>
    <source>
        <strain evidence="5">KR-87</strain>
    </source>
</reference>
<gene>
    <name evidence="5" type="ORF">ABOD76_13210</name>
</gene>
<name>A0AAU7U8U0_9DEIO</name>
<dbReference type="InterPro" id="IPR037165">
    <property type="entry name" value="AldOxase/xan_DH_Mopterin-bd_sf"/>
</dbReference>
<feature type="domain" description="Aldehyde oxidase/xanthine dehydrogenase a/b hammerhead" evidence="4">
    <location>
        <begin position="33"/>
        <end position="148"/>
    </location>
</feature>
<dbReference type="SMART" id="SM01008">
    <property type="entry name" value="Ald_Xan_dh_C"/>
    <property type="match status" value="1"/>
</dbReference>
<dbReference type="AlphaFoldDB" id="A0AAU7U8U0"/>
<organism evidence="5">
    <name type="scientific">Deinococcus sonorensis KR-87</name>
    <dbReference type="NCBI Taxonomy" id="694439"/>
    <lineage>
        <taxon>Bacteria</taxon>
        <taxon>Thermotogati</taxon>
        <taxon>Deinococcota</taxon>
        <taxon>Deinococci</taxon>
        <taxon>Deinococcales</taxon>
        <taxon>Deinococcaceae</taxon>
        <taxon>Deinococcus</taxon>
    </lineage>
</organism>
<evidence type="ECO:0000259" key="4">
    <source>
        <dbReference type="SMART" id="SM01008"/>
    </source>
</evidence>
<keyword evidence="1" id="KW-0500">Molybdenum</keyword>
<protein>
    <submittedName>
        <fullName evidence="5">Molybdopterin cofactor-binding domain-containing protein</fullName>
    </submittedName>
</protein>
<accession>A0AAU7U8U0</accession>
<dbReference type="InterPro" id="IPR008274">
    <property type="entry name" value="AldOxase/xan_DH_MoCoBD1"/>
</dbReference>
<dbReference type="PANTHER" id="PTHR11908">
    <property type="entry name" value="XANTHINE DEHYDROGENASE"/>
    <property type="match status" value="1"/>
</dbReference>
<feature type="region of interest" description="Disordered" evidence="3">
    <location>
        <begin position="1"/>
        <end position="20"/>
    </location>
</feature>
<dbReference type="SUPFAM" id="SSF56003">
    <property type="entry name" value="Molybdenum cofactor-binding domain"/>
    <property type="match status" value="1"/>
</dbReference>
<dbReference type="GO" id="GO:0005506">
    <property type="term" value="F:iron ion binding"/>
    <property type="evidence" value="ECO:0007669"/>
    <property type="project" value="InterPro"/>
</dbReference>
<dbReference type="InterPro" id="IPR016208">
    <property type="entry name" value="Ald_Oxase/xanthine_DH-like"/>
</dbReference>
<dbReference type="InterPro" id="IPR036856">
    <property type="entry name" value="Ald_Oxase/Xan_DH_a/b_sf"/>
</dbReference>